<evidence type="ECO:0000313" key="1">
    <source>
        <dbReference type="EMBL" id="SSA33846.1"/>
    </source>
</evidence>
<dbReference type="GO" id="GO:0004806">
    <property type="term" value="F:triacylglycerol lipase activity"/>
    <property type="evidence" value="ECO:0007669"/>
    <property type="project" value="InterPro"/>
</dbReference>
<dbReference type="InterPro" id="IPR029058">
    <property type="entry name" value="AB_hydrolase_fold"/>
</dbReference>
<reference evidence="2" key="1">
    <citation type="submission" date="2016-10" db="EMBL/GenBank/DDBJ databases">
        <authorList>
            <person name="Varghese N."/>
            <person name="Submissions S."/>
        </authorList>
    </citation>
    <scope>NUCLEOTIDE SEQUENCE [LARGE SCALE GENOMIC DNA]</scope>
    <source>
        <strain evidence="2">DSM 22951</strain>
    </source>
</reference>
<dbReference type="SUPFAM" id="SSF53474">
    <property type="entry name" value="alpha/beta-Hydrolases"/>
    <property type="match status" value="1"/>
</dbReference>
<dbReference type="GO" id="GO:0016042">
    <property type="term" value="P:lipid catabolic process"/>
    <property type="evidence" value="ECO:0007669"/>
    <property type="project" value="InterPro"/>
</dbReference>
<organism evidence="1 2">
    <name type="scientific">Branchiibius hedensis</name>
    <dbReference type="NCBI Taxonomy" id="672460"/>
    <lineage>
        <taxon>Bacteria</taxon>
        <taxon>Bacillati</taxon>
        <taxon>Actinomycetota</taxon>
        <taxon>Actinomycetes</taxon>
        <taxon>Micrococcales</taxon>
        <taxon>Dermacoccaceae</taxon>
        <taxon>Branchiibius</taxon>
    </lineage>
</organism>
<dbReference type="Proteomes" id="UP000250028">
    <property type="component" value="Unassembled WGS sequence"/>
</dbReference>
<dbReference type="EMBL" id="UESZ01000001">
    <property type="protein sequence ID" value="SSA33846.1"/>
    <property type="molecule type" value="Genomic_DNA"/>
</dbReference>
<protein>
    <submittedName>
        <fullName evidence="1">Secretory lipase</fullName>
    </submittedName>
</protein>
<dbReference type="Pfam" id="PF03583">
    <property type="entry name" value="LIP"/>
    <property type="match status" value="1"/>
</dbReference>
<dbReference type="InterPro" id="IPR005152">
    <property type="entry name" value="Lipase_secreted"/>
</dbReference>
<proteinExistence type="predicted"/>
<gene>
    <name evidence="1" type="ORF">SAMN04489750_1143</name>
</gene>
<evidence type="ECO:0000313" key="2">
    <source>
        <dbReference type="Proteomes" id="UP000250028"/>
    </source>
</evidence>
<dbReference type="PANTHER" id="PTHR34853:SF1">
    <property type="entry name" value="LIPASE 5"/>
    <property type="match status" value="1"/>
</dbReference>
<sequence>MSDPSRPVPGMSRQALARVRRCVIAVVVLCLVTAGMFLMRPASALAAPAPTSTQPATTVLNPSVDPFYTPNVPLAPLKPGTPIKTRTVRVITSQNKKTGKTTSISATQVLYRTTNALGQPAAAVTTIIRPRVKGKLKLISYHAPYDTLGSQCDPSYTLQGSGTGAPQEVDLIAAEPLLAEGYTVVIPDYEGLQDHWTIGKESAYAALDSVRVSEKILHAPSSTPVGLMGYSGGSVPTGFAADLAPTYAPELTIVGAAAGGVLVDPAHNLPYIDGTPLWSSVIPALMYSYNATYNLDINQYLSTQGVSALQHVAGQCLTEFLGNPGNITDSSLLQPQWPSLLSIPALIHPLNDNIMGASGVPRTPMFLGVGNISPNSGNPPQPGDGIMLVDDVAGLATQYCKEHVKTQFRIYPKLNHFQAFLPWLGDANAFMNARFAGKSAVYCKGIPQGVPLTPLPPIK</sequence>
<keyword evidence="2" id="KW-1185">Reference proteome</keyword>
<accession>A0A2Y8ZR04</accession>
<dbReference type="Gene3D" id="1.10.260.130">
    <property type="match status" value="1"/>
</dbReference>
<dbReference type="PANTHER" id="PTHR34853">
    <property type="match status" value="1"/>
</dbReference>
<dbReference type="AlphaFoldDB" id="A0A2Y8ZR04"/>
<dbReference type="PIRSF" id="PIRSF029171">
    <property type="entry name" value="Esterase_LipA"/>
    <property type="match status" value="1"/>
</dbReference>
<dbReference type="Gene3D" id="3.40.50.1820">
    <property type="entry name" value="alpha/beta hydrolase"/>
    <property type="match status" value="1"/>
</dbReference>
<name>A0A2Y8ZR04_9MICO</name>